<gene>
    <name evidence="1" type="ORF">C5O18_02195</name>
</gene>
<dbReference type="EMBL" id="PTQZ01000024">
    <property type="protein sequence ID" value="PQA49510.1"/>
    <property type="molecule type" value="Genomic_DNA"/>
</dbReference>
<dbReference type="AlphaFoldDB" id="A0A2P6AUA8"/>
<accession>A0A2P6AUA8</accession>
<dbReference type="Proteomes" id="UP000243900">
    <property type="component" value="Unassembled WGS sequence"/>
</dbReference>
<reference evidence="2" key="1">
    <citation type="submission" date="2018-02" db="EMBL/GenBank/DDBJ databases">
        <title>Genome sequencing of Solimonas sp. HR-BB.</title>
        <authorList>
            <person name="Lee Y."/>
            <person name="Jeon C.O."/>
        </authorList>
    </citation>
    <scope>NUCLEOTIDE SEQUENCE [LARGE SCALE GENOMIC DNA]</scope>
    <source>
        <strain evidence="2">HR-E</strain>
    </source>
</reference>
<evidence type="ECO:0008006" key="3">
    <source>
        <dbReference type="Google" id="ProtNLM"/>
    </source>
</evidence>
<name>A0A2P6AUA8_9GAMM</name>
<protein>
    <recommendedName>
        <fullName evidence="3">Chemotaxis phosphatase CheX-like domain-containing protein</fullName>
    </recommendedName>
</protein>
<proteinExistence type="predicted"/>
<evidence type="ECO:0000313" key="2">
    <source>
        <dbReference type="Proteomes" id="UP000243900"/>
    </source>
</evidence>
<comment type="caution">
    <text evidence="1">The sequence shown here is derived from an EMBL/GenBank/DDBJ whole genome shotgun (WGS) entry which is preliminary data.</text>
</comment>
<keyword evidence="2" id="KW-1185">Reference proteome</keyword>
<evidence type="ECO:0000313" key="1">
    <source>
        <dbReference type="EMBL" id="PQA49510.1"/>
    </source>
</evidence>
<organism evidence="1 2">
    <name type="scientific">Amnimonas aquatica</name>
    <dbReference type="NCBI Taxonomy" id="2094561"/>
    <lineage>
        <taxon>Bacteria</taxon>
        <taxon>Pseudomonadati</taxon>
        <taxon>Pseudomonadota</taxon>
        <taxon>Gammaproteobacteria</taxon>
        <taxon>Moraxellales</taxon>
        <taxon>Moraxellaceae</taxon>
        <taxon>Amnimonas</taxon>
    </lineage>
</organism>
<dbReference type="OrthoDB" id="6717732at2"/>
<dbReference type="RefSeq" id="WP_105191235.1">
    <property type="nucleotide sequence ID" value="NZ_PTQZ01000024.1"/>
</dbReference>
<sequence>MPSLPTPDAVSQTLSTFLRREVFVREVPVNARPPVLGIYKSSSGAPVAVCASDIAFAAFSSAAFALIPAPVARDSVKAGALEEGLGEIFAEVLNVLSRLFASHEGVRVTLMQTVFPPAPLPPSGSQPAPGGELGLEIDIDGYGKGLLVLGLLGAA</sequence>